<dbReference type="AlphaFoldDB" id="A0AAN4YZP1"/>
<name>A0AAN4YZP1_ASPOZ</name>
<dbReference type="EMBL" id="BSYA01000223">
    <property type="protein sequence ID" value="GMG37045.1"/>
    <property type="molecule type" value="Genomic_DNA"/>
</dbReference>
<gene>
    <name evidence="2" type="ORF">Aory04_001198000</name>
</gene>
<reference evidence="2" key="1">
    <citation type="submission" date="2023-04" db="EMBL/GenBank/DDBJ databases">
        <title>Aspergillus oryzae NBRC 4228.</title>
        <authorList>
            <person name="Ichikawa N."/>
            <person name="Sato H."/>
            <person name="Tonouchi N."/>
        </authorList>
    </citation>
    <scope>NUCLEOTIDE SEQUENCE</scope>
    <source>
        <strain evidence="2">NBRC 4228</strain>
    </source>
</reference>
<proteinExistence type="predicted"/>
<organism evidence="2 3">
    <name type="scientific">Aspergillus oryzae</name>
    <name type="common">Yellow koji mold</name>
    <dbReference type="NCBI Taxonomy" id="5062"/>
    <lineage>
        <taxon>Eukaryota</taxon>
        <taxon>Fungi</taxon>
        <taxon>Dikarya</taxon>
        <taxon>Ascomycota</taxon>
        <taxon>Pezizomycotina</taxon>
        <taxon>Eurotiomycetes</taxon>
        <taxon>Eurotiomycetidae</taxon>
        <taxon>Eurotiales</taxon>
        <taxon>Aspergillaceae</taxon>
        <taxon>Aspergillus</taxon>
        <taxon>Aspergillus subgen. Circumdati</taxon>
    </lineage>
</organism>
<sequence>MSDEFAHPQAEPDNLNPGEKPMQGYAANPRILTDGGTHNDGNCNQERQGRHIDEVSRDDGEVEDGLVDASHARQGSIFWVIHRPRSRRINPFATPWTGDQGGLFFSAALSRRFIQIGVGARWVDTGLASARLSPTRDRVQRNFNGDIVWVGHAVARVIRDLLEAMCRQSLFSESRPSRH</sequence>
<feature type="region of interest" description="Disordered" evidence="1">
    <location>
        <begin position="1"/>
        <end position="54"/>
    </location>
</feature>
<accession>A0AAN4YZP1</accession>
<comment type="caution">
    <text evidence="2">The sequence shown here is derived from an EMBL/GenBank/DDBJ whole genome shotgun (WGS) entry which is preliminary data.</text>
</comment>
<evidence type="ECO:0000256" key="1">
    <source>
        <dbReference type="SAM" id="MobiDB-lite"/>
    </source>
</evidence>
<dbReference type="Proteomes" id="UP001165205">
    <property type="component" value="Unassembled WGS sequence"/>
</dbReference>
<evidence type="ECO:0000313" key="2">
    <source>
        <dbReference type="EMBL" id="GMG37045.1"/>
    </source>
</evidence>
<evidence type="ECO:0000313" key="3">
    <source>
        <dbReference type="Proteomes" id="UP001165205"/>
    </source>
</evidence>
<protein>
    <submittedName>
        <fullName evidence="2">Unnamed protein product</fullName>
    </submittedName>
</protein>